<dbReference type="InterPro" id="IPR055180">
    <property type="entry name" value="HsdR_RecA-like_helicase_dom_2"/>
</dbReference>
<evidence type="ECO:0000259" key="3">
    <source>
        <dbReference type="Pfam" id="PF22679"/>
    </source>
</evidence>
<accession>A0A379VHH7</accession>
<dbReference type="EC" id="3.1.21.3" evidence="4"/>
<feature type="domain" description="Type I restriction enzyme HindI endonuclease subunit-like C-terminal" evidence="2">
    <location>
        <begin position="119"/>
        <end position="447"/>
    </location>
</feature>
<dbReference type="PANTHER" id="PTHR30195">
    <property type="entry name" value="TYPE I SITE-SPECIFIC DEOXYRIBONUCLEASE PROTEIN SUBUNIT M AND R"/>
    <property type="match status" value="1"/>
</dbReference>
<dbReference type="GO" id="GO:0004386">
    <property type="term" value="F:helicase activity"/>
    <property type="evidence" value="ECO:0007669"/>
    <property type="project" value="UniProtKB-KW"/>
</dbReference>
<feature type="domain" description="Restriction endonuclease type I HsdR second RecA-like helicase" evidence="3">
    <location>
        <begin position="32"/>
        <end position="101"/>
    </location>
</feature>
<keyword evidence="4" id="KW-0547">Nucleotide-binding</keyword>
<dbReference type="GO" id="GO:0009035">
    <property type="term" value="F:type I site-specific deoxyribonuclease activity"/>
    <property type="evidence" value="ECO:0007669"/>
    <property type="project" value="UniProtKB-EC"/>
</dbReference>
<evidence type="ECO:0000313" key="5">
    <source>
        <dbReference type="Proteomes" id="UP000254346"/>
    </source>
</evidence>
<sequence>MTILKKGQIKIVMTGTASDKAMLQPHVYNKRTKKRLESRFKNVNDPLKLVIVRDMWLTGFDAPCCHTMYIDKPMRGHNLMQAIARVNRVFKDKPGGLVVDYIGIANELKLALKTYTDANGKGDATINAEEALAIMLEKLDIIHGMFAKTATSAGFDYTGFEAHAQKVLVPVANYVLGLEDGKKRFLDNVLAITKAWSLCCTLDAAQPYKLEIAFLSAVKAAISKFTSVDKKISQAEKNSALKQILDNAVIANGVDDIFTLAGLDKPNIGLLSDEFLQEVRDMPYRNLAVELLEKLINDGIQSRTKNNVVQEKKYSERLQAVLIKYNNRAIETAQVIEELIQMAKDFQSAMARDDALGLNPDEIAFYDALAENESAVRELGDEVLKKLAIEVTLKLRQSTTVDWQVRESVRARLRILVRQTLRRYKYPPDKTPGAVELILKQAEVISNHWTM</sequence>
<dbReference type="Gene3D" id="3.40.50.300">
    <property type="entry name" value="P-loop containing nucleotide triphosphate hydrolases"/>
    <property type="match status" value="1"/>
</dbReference>
<dbReference type="AlphaFoldDB" id="A0A379VHH7"/>
<proteinExistence type="predicted"/>
<reference evidence="4 5" key="1">
    <citation type="submission" date="2018-06" db="EMBL/GenBank/DDBJ databases">
        <authorList>
            <consortium name="Pathogen Informatics"/>
            <person name="Doyle S."/>
        </authorList>
    </citation>
    <scope>NUCLEOTIDE SEQUENCE [LARGE SCALE GENOMIC DNA]</scope>
    <source>
        <strain evidence="4 5">NCTC8256</strain>
    </source>
</reference>
<dbReference type="InterPro" id="IPR021810">
    <property type="entry name" value="T1RH-like_C"/>
</dbReference>
<protein>
    <submittedName>
        <fullName evidence="4">DEAD/DEAH box helicase</fullName>
        <ecNumber evidence="4">3.1.21.3</ecNumber>
    </submittedName>
</protein>
<evidence type="ECO:0000313" key="4">
    <source>
        <dbReference type="EMBL" id="SUH06296.1"/>
    </source>
</evidence>
<keyword evidence="4" id="KW-0067">ATP-binding</keyword>
<evidence type="ECO:0000256" key="1">
    <source>
        <dbReference type="ARBA" id="ARBA00022747"/>
    </source>
</evidence>
<keyword evidence="4" id="KW-0347">Helicase</keyword>
<keyword evidence="1" id="KW-0680">Restriction system</keyword>
<name>A0A379VHH7_SALET</name>
<organism evidence="4 5">
    <name type="scientific">Salmonella enterica I</name>
    <dbReference type="NCBI Taxonomy" id="59201"/>
    <lineage>
        <taxon>Bacteria</taxon>
        <taxon>Pseudomonadati</taxon>
        <taxon>Pseudomonadota</taxon>
        <taxon>Gammaproteobacteria</taxon>
        <taxon>Enterobacterales</taxon>
        <taxon>Enterobacteriaceae</taxon>
        <taxon>Salmonella</taxon>
    </lineage>
</organism>
<gene>
    <name evidence="4" type="primary">hsdR_2</name>
    <name evidence="4" type="ORF">NCTC8256_00135</name>
</gene>
<dbReference type="Pfam" id="PF22679">
    <property type="entry name" value="T1R_D3-like"/>
    <property type="match status" value="1"/>
</dbReference>
<dbReference type="InterPro" id="IPR027417">
    <property type="entry name" value="P-loop_NTPase"/>
</dbReference>
<dbReference type="GO" id="GO:0009307">
    <property type="term" value="P:DNA restriction-modification system"/>
    <property type="evidence" value="ECO:0007669"/>
    <property type="project" value="UniProtKB-KW"/>
</dbReference>
<dbReference type="PANTHER" id="PTHR30195:SF15">
    <property type="entry name" value="TYPE I RESTRICTION ENZYME HINDI ENDONUCLEASE SUBUNIT"/>
    <property type="match status" value="1"/>
</dbReference>
<evidence type="ECO:0000259" key="2">
    <source>
        <dbReference type="Pfam" id="PF11867"/>
    </source>
</evidence>
<dbReference type="InterPro" id="IPR051268">
    <property type="entry name" value="Type-I_R_enzyme_R_subunit"/>
</dbReference>
<dbReference type="CDD" id="cd18800">
    <property type="entry name" value="SF2_C_EcoR124I-like"/>
    <property type="match status" value="1"/>
</dbReference>
<dbReference type="Pfam" id="PF11867">
    <property type="entry name" value="T1RH-like_C"/>
    <property type="match status" value="1"/>
</dbReference>
<dbReference type="EMBL" id="UGXR01000001">
    <property type="protein sequence ID" value="SUH06296.1"/>
    <property type="molecule type" value="Genomic_DNA"/>
</dbReference>
<keyword evidence="4" id="KW-0378">Hydrolase</keyword>
<dbReference type="Proteomes" id="UP000254346">
    <property type="component" value="Unassembled WGS sequence"/>
</dbReference>